<proteinExistence type="predicted"/>
<sequence length="98" mass="11174">RNSGKCSRQCQEERFSSEEAGRQPPSCCGTGRKRVLNTFCRGGTWLKCLVLRFNSKTVKSCSKGPKFIKGKILNVPPTSCFYSIRVIHKRVLWSVYQK</sequence>
<gene>
    <name evidence="1" type="primary">E2F7</name>
</gene>
<reference evidence="1" key="1">
    <citation type="submission" date="2016-05" db="EMBL/GenBank/DDBJ databases">
        <authorList>
            <person name="Lavstsen T."/>
            <person name="Jespersen J.S."/>
        </authorList>
    </citation>
    <scope>NUCLEOTIDE SEQUENCE</scope>
    <source>
        <tissue evidence="1">Brain</tissue>
    </source>
</reference>
<name>A0A1A8BXG5_NOTKA</name>
<dbReference type="EMBL" id="HADZ01007254">
    <property type="protein sequence ID" value="SBP71195.1"/>
    <property type="molecule type" value="Transcribed_RNA"/>
</dbReference>
<feature type="non-terminal residue" evidence="1">
    <location>
        <position position="1"/>
    </location>
</feature>
<dbReference type="AlphaFoldDB" id="A0A1A8BXG5"/>
<reference evidence="1" key="2">
    <citation type="submission" date="2016-06" db="EMBL/GenBank/DDBJ databases">
        <title>The genome of a short-lived fish provides insights into sex chromosome evolution and the genetic control of aging.</title>
        <authorList>
            <person name="Reichwald K."/>
            <person name="Felder M."/>
            <person name="Petzold A."/>
            <person name="Koch P."/>
            <person name="Groth M."/>
            <person name="Platzer M."/>
        </authorList>
    </citation>
    <scope>NUCLEOTIDE SEQUENCE</scope>
    <source>
        <tissue evidence="1">Brain</tissue>
    </source>
</reference>
<evidence type="ECO:0000313" key="1">
    <source>
        <dbReference type="EMBL" id="SBP71195.1"/>
    </source>
</evidence>
<organism evidence="1">
    <name type="scientific">Nothobranchius kadleci</name>
    <name type="common">African annual killifish</name>
    <dbReference type="NCBI Taxonomy" id="1051664"/>
    <lineage>
        <taxon>Eukaryota</taxon>
        <taxon>Metazoa</taxon>
        <taxon>Chordata</taxon>
        <taxon>Craniata</taxon>
        <taxon>Vertebrata</taxon>
        <taxon>Euteleostomi</taxon>
        <taxon>Actinopterygii</taxon>
        <taxon>Neopterygii</taxon>
        <taxon>Teleostei</taxon>
        <taxon>Neoteleostei</taxon>
        <taxon>Acanthomorphata</taxon>
        <taxon>Ovalentaria</taxon>
        <taxon>Atherinomorphae</taxon>
        <taxon>Cyprinodontiformes</taxon>
        <taxon>Nothobranchiidae</taxon>
        <taxon>Nothobranchius</taxon>
    </lineage>
</organism>
<accession>A0A1A8BXG5</accession>
<protein>
    <submittedName>
        <fullName evidence="1">E2F transcription factor 7</fullName>
    </submittedName>
</protein>